<evidence type="ECO:0000256" key="2">
    <source>
        <dbReference type="PROSITE-ProRule" id="PRU00335"/>
    </source>
</evidence>
<dbReference type="InterPro" id="IPR041669">
    <property type="entry name" value="TetR_C_15"/>
</dbReference>
<proteinExistence type="predicted"/>
<dbReference type="EMBL" id="BMNI01000008">
    <property type="protein sequence ID" value="GGO92282.1"/>
    <property type="molecule type" value="Genomic_DNA"/>
</dbReference>
<evidence type="ECO:0000313" key="4">
    <source>
        <dbReference type="EMBL" id="GGO92282.1"/>
    </source>
</evidence>
<dbReference type="Pfam" id="PF17918">
    <property type="entry name" value="TetR_C_15"/>
    <property type="match status" value="1"/>
</dbReference>
<evidence type="ECO:0000313" key="5">
    <source>
        <dbReference type="Proteomes" id="UP000655410"/>
    </source>
</evidence>
<dbReference type="Pfam" id="PF00440">
    <property type="entry name" value="TetR_N"/>
    <property type="match status" value="1"/>
</dbReference>
<dbReference type="InterPro" id="IPR050109">
    <property type="entry name" value="HTH-type_TetR-like_transc_reg"/>
</dbReference>
<dbReference type="PANTHER" id="PTHR30055">
    <property type="entry name" value="HTH-TYPE TRANSCRIPTIONAL REGULATOR RUTR"/>
    <property type="match status" value="1"/>
</dbReference>
<dbReference type="SUPFAM" id="SSF46689">
    <property type="entry name" value="Homeodomain-like"/>
    <property type="match status" value="1"/>
</dbReference>
<dbReference type="InterPro" id="IPR001647">
    <property type="entry name" value="HTH_TetR"/>
</dbReference>
<organism evidence="4 5">
    <name type="scientific">Nocardioides phosphati</name>
    <dbReference type="NCBI Taxonomy" id="1867775"/>
    <lineage>
        <taxon>Bacteria</taxon>
        <taxon>Bacillati</taxon>
        <taxon>Actinomycetota</taxon>
        <taxon>Actinomycetes</taxon>
        <taxon>Propionibacteriales</taxon>
        <taxon>Nocardioidaceae</taxon>
        <taxon>Nocardioides</taxon>
    </lineage>
</organism>
<feature type="DNA-binding region" description="H-T-H motif" evidence="2">
    <location>
        <begin position="47"/>
        <end position="66"/>
    </location>
</feature>
<dbReference type="RefSeq" id="WP_188784673.1">
    <property type="nucleotide sequence ID" value="NZ_BMNI01000008.1"/>
</dbReference>
<gene>
    <name evidence="4" type="ORF">GCM10011584_28320</name>
</gene>
<dbReference type="PRINTS" id="PR00455">
    <property type="entry name" value="HTHTETR"/>
</dbReference>
<dbReference type="Gene3D" id="1.10.357.10">
    <property type="entry name" value="Tetracycline Repressor, domain 2"/>
    <property type="match status" value="1"/>
</dbReference>
<reference evidence="5" key="1">
    <citation type="journal article" date="2019" name="Int. J. Syst. Evol. Microbiol.">
        <title>The Global Catalogue of Microorganisms (GCM) 10K type strain sequencing project: providing services to taxonomists for standard genome sequencing and annotation.</title>
        <authorList>
            <consortium name="The Broad Institute Genomics Platform"/>
            <consortium name="The Broad Institute Genome Sequencing Center for Infectious Disease"/>
            <person name="Wu L."/>
            <person name="Ma J."/>
        </authorList>
    </citation>
    <scope>NUCLEOTIDE SEQUENCE [LARGE SCALE GENOMIC DNA]</scope>
    <source>
        <strain evidence="5">CGMCC 4.7371</strain>
    </source>
</reference>
<protein>
    <submittedName>
        <fullName evidence="4">TetR family transcriptional regulator</fullName>
    </submittedName>
</protein>
<evidence type="ECO:0000256" key="1">
    <source>
        <dbReference type="ARBA" id="ARBA00023125"/>
    </source>
</evidence>
<name>A0ABQ2NDJ7_9ACTN</name>
<dbReference type="PANTHER" id="PTHR30055:SF226">
    <property type="entry name" value="HTH-TYPE TRANSCRIPTIONAL REGULATOR PKSA"/>
    <property type="match status" value="1"/>
</dbReference>
<accession>A0ABQ2NDJ7</accession>
<dbReference type="InterPro" id="IPR009057">
    <property type="entry name" value="Homeodomain-like_sf"/>
</dbReference>
<feature type="domain" description="HTH tetR-type" evidence="3">
    <location>
        <begin position="24"/>
        <end position="84"/>
    </location>
</feature>
<sequence>MSRVTPSPDLVAPRRRVPTQARSRARVALILDAASRVVVERGVDELTTTAVAQEAGIPVASIYQYFPDRDAVLLAIVERDTEEMDGQIRLDLAAHQPASVAELIETVMGSFLAVYARRPAFMRIWLRGRTNAAVHEHCMQHNRSIAAELFPYATAVGVIAPETPERVGEFVVEMGDRMFQLAFESDPDGDPFLIAEGRRLLTRYLEPYAARRA</sequence>
<comment type="caution">
    <text evidence="4">The sequence shown here is derived from an EMBL/GenBank/DDBJ whole genome shotgun (WGS) entry which is preliminary data.</text>
</comment>
<keyword evidence="5" id="KW-1185">Reference proteome</keyword>
<dbReference type="PROSITE" id="PS50977">
    <property type="entry name" value="HTH_TETR_2"/>
    <property type="match status" value="1"/>
</dbReference>
<keyword evidence="1 2" id="KW-0238">DNA-binding</keyword>
<dbReference type="Proteomes" id="UP000655410">
    <property type="component" value="Unassembled WGS sequence"/>
</dbReference>
<evidence type="ECO:0000259" key="3">
    <source>
        <dbReference type="PROSITE" id="PS50977"/>
    </source>
</evidence>